<evidence type="ECO:0000256" key="4">
    <source>
        <dbReference type="SAM" id="MobiDB-lite"/>
    </source>
</evidence>
<dbReference type="Proteomes" id="UP000029120">
    <property type="component" value="Chromosome 6"/>
</dbReference>
<evidence type="ECO:0008006" key="8">
    <source>
        <dbReference type="Google" id="ProtNLM"/>
    </source>
</evidence>
<keyword evidence="5" id="KW-1133">Transmembrane helix</keyword>
<dbReference type="PANTHER" id="PTHR15367">
    <property type="entry name" value="DNA-DIRECTED RNA POLYMERASE III"/>
    <property type="match status" value="1"/>
</dbReference>
<feature type="region of interest" description="Disordered" evidence="4">
    <location>
        <begin position="148"/>
        <end position="193"/>
    </location>
</feature>
<evidence type="ECO:0000313" key="6">
    <source>
        <dbReference type="EMBL" id="KFK30688.1"/>
    </source>
</evidence>
<dbReference type="OrthoDB" id="2018787at2759"/>
<dbReference type="AlphaFoldDB" id="A0A087GLD6"/>
<evidence type="ECO:0000256" key="1">
    <source>
        <dbReference type="ARBA" id="ARBA00004123"/>
    </source>
</evidence>
<sequence>MSYGRGRGRGRGSFGGIGYTPPKPFVIFPEITLPDPNTITKDTKLVSSYFSFQKFWRNSSYYLGDGVSKQENESLDIERFSDALDPKKKKSSNKSGSFYDYLVLRPDNFPKELLGDARRERPTKRAKWSVVPDFKKLDVFEKLEEKLKAEGKEENEEEGEEEVEESDEEDSDNGDYDQNQDFDDDDDDYNQASDGDFEQEVTEVAAREMRATGTALVEAISQERAFYTAASVVARAVVACAVAMARLRDTRRRIRAMQQRVRRRLAQARRRNDDSYRVF</sequence>
<dbReference type="Pfam" id="PF11705">
    <property type="entry name" value="RNA_pol_3_Rpc31"/>
    <property type="match status" value="1"/>
</dbReference>
<keyword evidence="5" id="KW-0812">Transmembrane</keyword>
<keyword evidence="3" id="KW-0539">Nucleus</keyword>
<dbReference type="eggNOG" id="ENOG502S1T9">
    <property type="taxonomic scope" value="Eukaryota"/>
</dbReference>
<proteinExistence type="inferred from homology"/>
<name>A0A087GLD6_ARAAL</name>
<keyword evidence="7" id="KW-1185">Reference proteome</keyword>
<dbReference type="GO" id="GO:0005666">
    <property type="term" value="C:RNA polymerase III complex"/>
    <property type="evidence" value="ECO:0007669"/>
    <property type="project" value="TreeGrafter"/>
</dbReference>
<gene>
    <name evidence="6" type="ordered locus">AALP_Aa6g014900</name>
</gene>
<feature type="region of interest" description="Disordered" evidence="4">
    <location>
        <begin position="1"/>
        <end position="21"/>
    </location>
</feature>
<organism evidence="6 7">
    <name type="scientific">Arabis alpina</name>
    <name type="common">Alpine rock-cress</name>
    <dbReference type="NCBI Taxonomy" id="50452"/>
    <lineage>
        <taxon>Eukaryota</taxon>
        <taxon>Viridiplantae</taxon>
        <taxon>Streptophyta</taxon>
        <taxon>Embryophyta</taxon>
        <taxon>Tracheophyta</taxon>
        <taxon>Spermatophyta</taxon>
        <taxon>Magnoliopsida</taxon>
        <taxon>eudicotyledons</taxon>
        <taxon>Gunneridae</taxon>
        <taxon>Pentapetalae</taxon>
        <taxon>rosids</taxon>
        <taxon>malvids</taxon>
        <taxon>Brassicales</taxon>
        <taxon>Brassicaceae</taxon>
        <taxon>Arabideae</taxon>
        <taxon>Arabis</taxon>
    </lineage>
</organism>
<evidence type="ECO:0000256" key="5">
    <source>
        <dbReference type="SAM" id="Phobius"/>
    </source>
</evidence>
<comment type="subcellular location">
    <subcellularLocation>
        <location evidence="1">Nucleus</location>
    </subcellularLocation>
</comment>
<accession>A0A087GLD6</accession>
<dbReference type="PANTHER" id="PTHR15367:SF2">
    <property type="entry name" value="DNA-DIRECTED RNA POLYMERASE III SUBUNIT"/>
    <property type="match status" value="1"/>
</dbReference>
<feature type="transmembrane region" description="Helical" evidence="5">
    <location>
        <begin position="225"/>
        <end position="247"/>
    </location>
</feature>
<feature type="compositionally biased region" description="Basic residues" evidence="4">
    <location>
        <begin position="1"/>
        <end position="10"/>
    </location>
</feature>
<keyword evidence="5" id="KW-0472">Membrane</keyword>
<evidence type="ECO:0000256" key="2">
    <source>
        <dbReference type="ARBA" id="ARBA00008352"/>
    </source>
</evidence>
<reference evidence="7" key="1">
    <citation type="journal article" date="2015" name="Nat. Plants">
        <title>Genome expansion of Arabis alpina linked with retrotransposition and reduced symmetric DNA methylation.</title>
        <authorList>
            <person name="Willing E.M."/>
            <person name="Rawat V."/>
            <person name="Mandakova T."/>
            <person name="Maumus F."/>
            <person name="James G.V."/>
            <person name="Nordstroem K.J."/>
            <person name="Becker C."/>
            <person name="Warthmann N."/>
            <person name="Chica C."/>
            <person name="Szarzynska B."/>
            <person name="Zytnicki M."/>
            <person name="Albani M.C."/>
            <person name="Kiefer C."/>
            <person name="Bergonzi S."/>
            <person name="Castaings L."/>
            <person name="Mateos J.L."/>
            <person name="Berns M.C."/>
            <person name="Bujdoso N."/>
            <person name="Piofczyk T."/>
            <person name="de Lorenzo L."/>
            <person name="Barrero-Sicilia C."/>
            <person name="Mateos I."/>
            <person name="Piednoel M."/>
            <person name="Hagmann J."/>
            <person name="Chen-Min-Tao R."/>
            <person name="Iglesias-Fernandez R."/>
            <person name="Schuster S.C."/>
            <person name="Alonso-Blanco C."/>
            <person name="Roudier F."/>
            <person name="Carbonero P."/>
            <person name="Paz-Ares J."/>
            <person name="Davis S.J."/>
            <person name="Pecinka A."/>
            <person name="Quesneville H."/>
            <person name="Colot V."/>
            <person name="Lysak M.A."/>
            <person name="Weigel D."/>
            <person name="Coupland G."/>
            <person name="Schneeberger K."/>
        </authorList>
    </citation>
    <scope>NUCLEOTIDE SEQUENCE [LARGE SCALE GENOMIC DNA]</scope>
    <source>
        <strain evidence="7">cv. Pajares</strain>
    </source>
</reference>
<dbReference type="Gramene" id="KFK30688">
    <property type="protein sequence ID" value="KFK30688"/>
    <property type="gene ID" value="AALP_AA6G014900"/>
</dbReference>
<dbReference type="EMBL" id="CM002874">
    <property type="protein sequence ID" value="KFK30688.1"/>
    <property type="molecule type" value="Genomic_DNA"/>
</dbReference>
<dbReference type="GO" id="GO:0006383">
    <property type="term" value="P:transcription by RNA polymerase III"/>
    <property type="evidence" value="ECO:0007669"/>
    <property type="project" value="InterPro"/>
</dbReference>
<comment type="similarity">
    <text evidence="2">Belongs to the eukaryotic RPC7 RNA polymerase subunit family.</text>
</comment>
<evidence type="ECO:0000313" key="7">
    <source>
        <dbReference type="Proteomes" id="UP000029120"/>
    </source>
</evidence>
<feature type="compositionally biased region" description="Acidic residues" evidence="4">
    <location>
        <begin position="153"/>
        <end position="193"/>
    </location>
</feature>
<dbReference type="OMA" id="TITCRTA"/>
<protein>
    <recommendedName>
        <fullName evidence="8">DNA-directed RNA polymerase III subunit</fullName>
    </recommendedName>
</protein>
<evidence type="ECO:0000256" key="3">
    <source>
        <dbReference type="ARBA" id="ARBA00023242"/>
    </source>
</evidence>
<dbReference type="InterPro" id="IPR024661">
    <property type="entry name" value="RNA_pol_III_Rpc31"/>
</dbReference>